<evidence type="ECO:0000313" key="2">
    <source>
        <dbReference type="Proteomes" id="UP000256845"/>
    </source>
</evidence>
<name>A0A3D9HRP7_9PROT</name>
<reference evidence="1 2" key="1">
    <citation type="submission" date="2018-07" db="EMBL/GenBank/DDBJ databases">
        <title>Genomic Encyclopedia of Type Strains, Phase III (KMG-III): the genomes of soil and plant-associated and newly described type strains.</title>
        <authorList>
            <person name="Whitman W."/>
        </authorList>
    </citation>
    <scope>NUCLEOTIDE SEQUENCE [LARGE SCALE GENOMIC DNA]</scope>
    <source>
        <strain evidence="1 2">CECT 8488</strain>
    </source>
</reference>
<dbReference type="EMBL" id="QRDW01000002">
    <property type="protein sequence ID" value="RED52184.1"/>
    <property type="molecule type" value="Genomic_DNA"/>
</dbReference>
<sequence>MAVIKSILPAFSRGEISPLVQSRVDLESYRTGLSVCENFQVMAHGVLMRRPGTRFIASAKHADKAVRLIAFEYSVNDTYILEFGDLYMRVYRDGGQILTDEDEIYELATGFGEDQLFELDYAQDERTLYIVHKDHAPKKLVRNDHDDWTIADVSFTSKPSQWTAGNYPQRIGFFEQRMVLCATPGQPSTYWLSKSPTGTAQDLRLTNFGLGTNADDALKFTTTSGMAQEIQWVVEDKHLISGTTGGIRSVGGAGFNTPLSITSIQNRMQTKEGSAPVRPVKAGDAVLFLSRNRKQLHETRFTFEKEGWLSPPISRASEHVTGPGIREMAFADEPDAVLWMLRDDGQLVGVTYEPHEQVLAYHRHLIGGRGMDQDWAEVESIACVFEGQRRALYLAVRRKINGEARRFIERLDPLFRTSENQTRADAFFVDAGGSYQGESTGQVTGFGHLAGEQVDILADGAVLPRVTVAEDGSVTLPNGATASTIQVGLPAPARVVPLEPLYQTREGASKGDLKRPVSVTVDLFESGAIEVGVEGKGRERKPLRPSELPFGAAEPLYSALVKVKFPSGHDLVPRVEIAAREPLPCTIRAIIPEMGV</sequence>
<dbReference type="RefSeq" id="WP_115935736.1">
    <property type="nucleotide sequence ID" value="NZ_QRDW01000002.1"/>
</dbReference>
<accession>A0A3D9HRP7</accession>
<proteinExistence type="predicted"/>
<evidence type="ECO:0000313" key="1">
    <source>
        <dbReference type="EMBL" id="RED52184.1"/>
    </source>
</evidence>
<comment type="caution">
    <text evidence="1">The sequence shown here is derived from an EMBL/GenBank/DDBJ whole genome shotgun (WGS) entry which is preliminary data.</text>
</comment>
<gene>
    <name evidence="1" type="ORF">DFP90_102202</name>
</gene>
<protein>
    <submittedName>
        <fullName evidence="1">Uncharacterized protein</fullName>
    </submittedName>
</protein>
<organism evidence="1 2">
    <name type="scientific">Aestuariispira insulae</name>
    <dbReference type="NCBI Taxonomy" id="1461337"/>
    <lineage>
        <taxon>Bacteria</taxon>
        <taxon>Pseudomonadati</taxon>
        <taxon>Pseudomonadota</taxon>
        <taxon>Alphaproteobacteria</taxon>
        <taxon>Rhodospirillales</taxon>
        <taxon>Kiloniellaceae</taxon>
        <taxon>Aestuariispira</taxon>
    </lineage>
</organism>
<keyword evidence="2" id="KW-1185">Reference proteome</keyword>
<dbReference type="AlphaFoldDB" id="A0A3D9HRP7"/>
<dbReference type="Proteomes" id="UP000256845">
    <property type="component" value="Unassembled WGS sequence"/>
</dbReference>
<dbReference type="OrthoDB" id="5438497at2"/>